<keyword evidence="2" id="KW-0472">Membrane</keyword>
<dbReference type="Proteomes" id="UP000008744">
    <property type="component" value="Unassembled WGS sequence"/>
</dbReference>
<name>B4H0E6_DROPE</name>
<dbReference type="AlphaFoldDB" id="B4H0E6"/>
<feature type="region of interest" description="Disordered" evidence="1">
    <location>
        <begin position="59"/>
        <end position="102"/>
    </location>
</feature>
<accession>B4H0E6</accession>
<sequence length="479" mass="50559">MSKDYEYNRKQKVWDPNERHTREDTLTEGVVGLVGIVGVTAIVTGLASKKVRSNIAKIFGRPPAAPKPGPRAPRPLLRTLNPLCTSPYDKKSSTASGNEPIQPLKLTASTFDRQAPAAEAEEQLTEEEAEAEAEATKAANSLLARYLNASVDQYPKHPIDWSEGCAKAKLTTALRFRSIVAPEEQPLAPVTDSSTPSSPCGSAQLASLKLAASHFDQQEQNITEEEAVVAKASDSLLNRYLNASVGQYPKHAIDWSEGCAKAKLTTALRLGSIEAEQAPLPVPESSIPLPTTQVVNLFKNSNLVAAEISRLETSKNLEQFAETQRPTVTPETLELTVPGTVEVTEIETANTAVTTGNADIAATCVKADITDPTVNEDITASAVKTGITVPTANAAITASAVKADITTAAVKADIATPAAKADLTAPAVKADITATGGNAKITATSEEADITNTAEKANKTTIAGKEDITESSKLSERVQ</sequence>
<feature type="compositionally biased region" description="Acidic residues" evidence="1">
    <location>
        <begin position="119"/>
        <end position="133"/>
    </location>
</feature>
<proteinExistence type="predicted"/>
<protein>
    <submittedName>
        <fullName evidence="3">GL14872</fullName>
    </submittedName>
</protein>
<evidence type="ECO:0000256" key="1">
    <source>
        <dbReference type="SAM" id="MobiDB-lite"/>
    </source>
</evidence>
<keyword evidence="2" id="KW-1133">Transmembrane helix</keyword>
<evidence type="ECO:0000256" key="2">
    <source>
        <dbReference type="SAM" id="Phobius"/>
    </source>
</evidence>
<dbReference type="HOGENOM" id="CLU_570205_0_0_1"/>
<gene>
    <name evidence="3" type="primary">Dper\GL14872</name>
    <name evidence="3" type="ORF">Dper_GL14872</name>
</gene>
<organism evidence="4">
    <name type="scientific">Drosophila persimilis</name>
    <name type="common">Fruit fly</name>
    <dbReference type="NCBI Taxonomy" id="7234"/>
    <lineage>
        <taxon>Eukaryota</taxon>
        <taxon>Metazoa</taxon>
        <taxon>Ecdysozoa</taxon>
        <taxon>Arthropoda</taxon>
        <taxon>Hexapoda</taxon>
        <taxon>Insecta</taxon>
        <taxon>Pterygota</taxon>
        <taxon>Neoptera</taxon>
        <taxon>Endopterygota</taxon>
        <taxon>Diptera</taxon>
        <taxon>Brachycera</taxon>
        <taxon>Muscomorpha</taxon>
        <taxon>Ephydroidea</taxon>
        <taxon>Drosophilidae</taxon>
        <taxon>Drosophila</taxon>
        <taxon>Sophophora</taxon>
    </lineage>
</organism>
<dbReference type="STRING" id="7234.B4H0E6"/>
<keyword evidence="4" id="KW-1185">Reference proteome</keyword>
<feature type="transmembrane region" description="Helical" evidence="2">
    <location>
        <begin position="29"/>
        <end position="47"/>
    </location>
</feature>
<evidence type="ECO:0000313" key="3">
    <source>
        <dbReference type="EMBL" id="EDW29741.1"/>
    </source>
</evidence>
<keyword evidence="2" id="KW-0812">Transmembrane</keyword>
<dbReference type="PhylomeDB" id="B4H0E6"/>
<dbReference type="EMBL" id="CH479200">
    <property type="protein sequence ID" value="EDW29741.1"/>
    <property type="molecule type" value="Genomic_DNA"/>
</dbReference>
<reference evidence="3 4" key="1">
    <citation type="journal article" date="2007" name="Nature">
        <title>Evolution of genes and genomes on the Drosophila phylogeny.</title>
        <authorList>
            <consortium name="Drosophila 12 Genomes Consortium"/>
            <person name="Clark A.G."/>
            <person name="Eisen M.B."/>
            <person name="Smith D.R."/>
            <person name="Bergman C.M."/>
            <person name="Oliver B."/>
            <person name="Markow T.A."/>
            <person name="Kaufman T.C."/>
            <person name="Kellis M."/>
            <person name="Gelbart W."/>
            <person name="Iyer V.N."/>
            <person name="Pollard D.A."/>
            <person name="Sackton T.B."/>
            <person name="Larracuente A.M."/>
            <person name="Singh N.D."/>
            <person name="Abad J.P."/>
            <person name="Abt D.N."/>
            <person name="Adryan B."/>
            <person name="Aguade M."/>
            <person name="Akashi H."/>
            <person name="Anderson W.W."/>
            <person name="Aquadro C.F."/>
            <person name="Ardell D.H."/>
            <person name="Arguello R."/>
            <person name="Artieri C.G."/>
            <person name="Barbash D.A."/>
            <person name="Barker D."/>
            <person name="Barsanti P."/>
            <person name="Batterham P."/>
            <person name="Batzoglou S."/>
            <person name="Begun D."/>
            <person name="Bhutkar A."/>
            <person name="Blanco E."/>
            <person name="Bosak S.A."/>
            <person name="Bradley R.K."/>
            <person name="Brand A.D."/>
            <person name="Brent M.R."/>
            <person name="Brooks A.N."/>
            <person name="Brown R.H."/>
            <person name="Butlin R.K."/>
            <person name="Caggese C."/>
            <person name="Calvi B.R."/>
            <person name="Bernardo de Carvalho A."/>
            <person name="Caspi A."/>
            <person name="Castrezana S."/>
            <person name="Celniker S.E."/>
            <person name="Chang J.L."/>
            <person name="Chapple C."/>
            <person name="Chatterji S."/>
            <person name="Chinwalla A."/>
            <person name="Civetta A."/>
            <person name="Clifton S.W."/>
            <person name="Comeron J.M."/>
            <person name="Costello J.C."/>
            <person name="Coyne J.A."/>
            <person name="Daub J."/>
            <person name="David R.G."/>
            <person name="Delcher A.L."/>
            <person name="Delehaunty K."/>
            <person name="Do C.B."/>
            <person name="Ebling H."/>
            <person name="Edwards K."/>
            <person name="Eickbush T."/>
            <person name="Evans J.D."/>
            <person name="Filipski A."/>
            <person name="Findeiss S."/>
            <person name="Freyhult E."/>
            <person name="Fulton L."/>
            <person name="Fulton R."/>
            <person name="Garcia A.C."/>
            <person name="Gardiner A."/>
            <person name="Garfield D.A."/>
            <person name="Garvin B.E."/>
            <person name="Gibson G."/>
            <person name="Gilbert D."/>
            <person name="Gnerre S."/>
            <person name="Godfrey J."/>
            <person name="Good R."/>
            <person name="Gotea V."/>
            <person name="Gravely B."/>
            <person name="Greenberg A.J."/>
            <person name="Griffiths-Jones S."/>
            <person name="Gross S."/>
            <person name="Guigo R."/>
            <person name="Gustafson E.A."/>
            <person name="Haerty W."/>
            <person name="Hahn M.W."/>
            <person name="Halligan D.L."/>
            <person name="Halpern A.L."/>
            <person name="Halter G.M."/>
            <person name="Han M.V."/>
            <person name="Heger A."/>
            <person name="Hillier L."/>
            <person name="Hinrichs A.S."/>
            <person name="Holmes I."/>
            <person name="Hoskins R.A."/>
            <person name="Hubisz M.J."/>
            <person name="Hultmark D."/>
            <person name="Huntley M.A."/>
            <person name="Jaffe D.B."/>
            <person name="Jagadeeshan S."/>
            <person name="Jeck W.R."/>
            <person name="Johnson J."/>
            <person name="Jones C.D."/>
            <person name="Jordan W.C."/>
            <person name="Karpen G.H."/>
            <person name="Kataoka E."/>
            <person name="Keightley P.D."/>
            <person name="Kheradpour P."/>
            <person name="Kirkness E.F."/>
            <person name="Koerich L.B."/>
            <person name="Kristiansen K."/>
            <person name="Kudrna D."/>
            <person name="Kulathinal R.J."/>
            <person name="Kumar S."/>
            <person name="Kwok R."/>
            <person name="Lander E."/>
            <person name="Langley C.H."/>
            <person name="Lapoint R."/>
            <person name="Lazzaro B.P."/>
            <person name="Lee S.J."/>
            <person name="Levesque L."/>
            <person name="Li R."/>
            <person name="Lin C.F."/>
            <person name="Lin M.F."/>
            <person name="Lindblad-Toh K."/>
            <person name="Llopart A."/>
            <person name="Long M."/>
            <person name="Low L."/>
            <person name="Lozovsky E."/>
            <person name="Lu J."/>
            <person name="Luo M."/>
            <person name="Machado C.A."/>
            <person name="Makalowski W."/>
            <person name="Marzo M."/>
            <person name="Matsuda M."/>
            <person name="Matzkin L."/>
            <person name="McAllister B."/>
            <person name="McBride C.S."/>
            <person name="McKernan B."/>
            <person name="McKernan K."/>
            <person name="Mendez-Lago M."/>
            <person name="Minx P."/>
            <person name="Mollenhauer M.U."/>
            <person name="Montooth K."/>
            <person name="Mount S.M."/>
            <person name="Mu X."/>
            <person name="Myers E."/>
            <person name="Negre B."/>
            <person name="Newfeld S."/>
            <person name="Nielsen R."/>
            <person name="Noor M.A."/>
            <person name="O'Grady P."/>
            <person name="Pachter L."/>
            <person name="Papaceit M."/>
            <person name="Parisi M.J."/>
            <person name="Parisi M."/>
            <person name="Parts L."/>
            <person name="Pedersen J.S."/>
            <person name="Pesole G."/>
            <person name="Phillippy A.M."/>
            <person name="Ponting C.P."/>
            <person name="Pop M."/>
            <person name="Porcelli D."/>
            <person name="Powell J.R."/>
            <person name="Prohaska S."/>
            <person name="Pruitt K."/>
            <person name="Puig M."/>
            <person name="Quesneville H."/>
            <person name="Ram K.R."/>
            <person name="Rand D."/>
            <person name="Rasmussen M.D."/>
            <person name="Reed L.K."/>
            <person name="Reenan R."/>
            <person name="Reily A."/>
            <person name="Remington K.A."/>
            <person name="Rieger T.T."/>
            <person name="Ritchie M.G."/>
            <person name="Robin C."/>
            <person name="Rogers Y.H."/>
            <person name="Rohde C."/>
            <person name="Rozas J."/>
            <person name="Rubenfield M.J."/>
            <person name="Ruiz A."/>
            <person name="Russo S."/>
            <person name="Salzberg S.L."/>
            <person name="Sanchez-Gracia A."/>
            <person name="Saranga D.J."/>
            <person name="Sato H."/>
            <person name="Schaeffer S.W."/>
            <person name="Schatz M.C."/>
            <person name="Schlenke T."/>
            <person name="Schwartz R."/>
            <person name="Segarra C."/>
            <person name="Singh R.S."/>
            <person name="Sirot L."/>
            <person name="Sirota M."/>
            <person name="Sisneros N.B."/>
            <person name="Smith C.D."/>
            <person name="Smith T.F."/>
            <person name="Spieth J."/>
            <person name="Stage D.E."/>
            <person name="Stark A."/>
            <person name="Stephan W."/>
            <person name="Strausberg R.L."/>
            <person name="Strempel S."/>
            <person name="Sturgill D."/>
            <person name="Sutton G."/>
            <person name="Sutton G.G."/>
            <person name="Tao W."/>
            <person name="Teichmann S."/>
            <person name="Tobari Y.N."/>
            <person name="Tomimura Y."/>
            <person name="Tsolas J.M."/>
            <person name="Valente V.L."/>
            <person name="Venter E."/>
            <person name="Venter J.C."/>
            <person name="Vicario S."/>
            <person name="Vieira F.G."/>
            <person name="Vilella A.J."/>
            <person name="Villasante A."/>
            <person name="Walenz B."/>
            <person name="Wang J."/>
            <person name="Wasserman M."/>
            <person name="Watts T."/>
            <person name="Wilson D."/>
            <person name="Wilson R.K."/>
            <person name="Wing R.A."/>
            <person name="Wolfner M.F."/>
            <person name="Wong A."/>
            <person name="Wong G.K."/>
            <person name="Wu C.I."/>
            <person name="Wu G."/>
            <person name="Yamamoto D."/>
            <person name="Yang H.P."/>
            <person name="Yang S.P."/>
            <person name="Yorke J.A."/>
            <person name="Yoshida K."/>
            <person name="Zdobnov E."/>
            <person name="Zhang P."/>
            <person name="Zhang Y."/>
            <person name="Zimin A.V."/>
            <person name="Baldwin J."/>
            <person name="Abdouelleil A."/>
            <person name="Abdulkadir J."/>
            <person name="Abebe A."/>
            <person name="Abera B."/>
            <person name="Abreu J."/>
            <person name="Acer S.C."/>
            <person name="Aftuck L."/>
            <person name="Alexander A."/>
            <person name="An P."/>
            <person name="Anderson E."/>
            <person name="Anderson S."/>
            <person name="Arachi H."/>
            <person name="Azer M."/>
            <person name="Bachantsang P."/>
            <person name="Barry A."/>
            <person name="Bayul T."/>
            <person name="Berlin A."/>
            <person name="Bessette D."/>
            <person name="Bloom T."/>
            <person name="Blye J."/>
            <person name="Boguslavskiy L."/>
            <person name="Bonnet C."/>
            <person name="Boukhgalter B."/>
            <person name="Bourzgui I."/>
            <person name="Brown A."/>
            <person name="Cahill P."/>
            <person name="Channer S."/>
            <person name="Cheshatsang Y."/>
            <person name="Chuda L."/>
            <person name="Citroen M."/>
            <person name="Collymore A."/>
            <person name="Cooke P."/>
            <person name="Costello M."/>
            <person name="D'Aco K."/>
            <person name="Daza R."/>
            <person name="De Haan G."/>
            <person name="DeGray S."/>
            <person name="DeMaso C."/>
            <person name="Dhargay N."/>
            <person name="Dooley K."/>
            <person name="Dooley E."/>
            <person name="Doricent M."/>
            <person name="Dorje P."/>
            <person name="Dorjee K."/>
            <person name="Dupes A."/>
            <person name="Elong R."/>
            <person name="Falk J."/>
            <person name="Farina A."/>
            <person name="Faro S."/>
            <person name="Ferguson D."/>
            <person name="Fisher S."/>
            <person name="Foley C.D."/>
            <person name="Franke A."/>
            <person name="Friedrich D."/>
            <person name="Gadbois L."/>
            <person name="Gearin G."/>
            <person name="Gearin C.R."/>
            <person name="Giannoukos G."/>
            <person name="Goode T."/>
            <person name="Graham J."/>
            <person name="Grandbois E."/>
            <person name="Grewal S."/>
            <person name="Gyaltsen K."/>
            <person name="Hafez N."/>
            <person name="Hagos B."/>
            <person name="Hall J."/>
            <person name="Henson C."/>
            <person name="Hollinger A."/>
            <person name="Honan T."/>
            <person name="Huard M.D."/>
            <person name="Hughes L."/>
            <person name="Hurhula B."/>
            <person name="Husby M.E."/>
            <person name="Kamat A."/>
            <person name="Kanga B."/>
            <person name="Kashin S."/>
            <person name="Khazanovich D."/>
            <person name="Kisner P."/>
            <person name="Lance K."/>
            <person name="Lara M."/>
            <person name="Lee W."/>
            <person name="Lennon N."/>
            <person name="Letendre F."/>
            <person name="LeVine R."/>
            <person name="Lipovsky A."/>
            <person name="Liu X."/>
            <person name="Liu J."/>
            <person name="Liu S."/>
            <person name="Lokyitsang T."/>
            <person name="Lokyitsang Y."/>
            <person name="Lubonja R."/>
            <person name="Lui A."/>
            <person name="MacDonald P."/>
            <person name="Magnisalis V."/>
            <person name="Maru K."/>
            <person name="Matthews C."/>
            <person name="McCusker W."/>
            <person name="McDonough S."/>
            <person name="Mehta T."/>
            <person name="Meldrim J."/>
            <person name="Meneus L."/>
            <person name="Mihai O."/>
            <person name="Mihalev A."/>
            <person name="Mihova T."/>
            <person name="Mittelman R."/>
            <person name="Mlenga V."/>
            <person name="Montmayeur A."/>
            <person name="Mulrain L."/>
            <person name="Navidi A."/>
            <person name="Naylor J."/>
            <person name="Negash T."/>
            <person name="Nguyen T."/>
            <person name="Nguyen N."/>
            <person name="Nicol R."/>
            <person name="Norbu C."/>
            <person name="Norbu N."/>
            <person name="Novod N."/>
            <person name="O'Neill B."/>
            <person name="Osman S."/>
            <person name="Markiewicz E."/>
            <person name="Oyono O.L."/>
            <person name="Patti C."/>
            <person name="Phunkhang P."/>
            <person name="Pierre F."/>
            <person name="Priest M."/>
            <person name="Raghuraman S."/>
            <person name="Rege F."/>
            <person name="Reyes R."/>
            <person name="Rise C."/>
            <person name="Rogov P."/>
            <person name="Ross K."/>
            <person name="Ryan E."/>
            <person name="Settipalli S."/>
            <person name="Shea T."/>
            <person name="Sherpa N."/>
            <person name="Shi L."/>
            <person name="Shih D."/>
            <person name="Sparrow T."/>
            <person name="Spaulding J."/>
            <person name="Stalker J."/>
            <person name="Stange-Thomann N."/>
            <person name="Stavropoulos S."/>
            <person name="Stone C."/>
            <person name="Strader C."/>
            <person name="Tesfaye S."/>
            <person name="Thomson T."/>
            <person name="Thoulutsang Y."/>
            <person name="Thoulutsang D."/>
            <person name="Topham K."/>
            <person name="Topping I."/>
            <person name="Tsamla T."/>
            <person name="Vassiliev H."/>
            <person name="Vo A."/>
            <person name="Wangchuk T."/>
            <person name="Wangdi T."/>
            <person name="Weiand M."/>
            <person name="Wilkinson J."/>
            <person name="Wilson A."/>
            <person name="Yadav S."/>
            <person name="Young G."/>
            <person name="Yu Q."/>
            <person name="Zembek L."/>
            <person name="Zhong D."/>
            <person name="Zimmer A."/>
            <person name="Zwirko Z."/>
            <person name="Jaffe D.B."/>
            <person name="Alvarez P."/>
            <person name="Brockman W."/>
            <person name="Butler J."/>
            <person name="Chin C."/>
            <person name="Gnerre S."/>
            <person name="Grabherr M."/>
            <person name="Kleber M."/>
            <person name="Mauceli E."/>
            <person name="MacCallum I."/>
        </authorList>
    </citation>
    <scope>NUCLEOTIDE SEQUENCE [LARGE SCALE GENOMIC DNA]</scope>
    <source>
        <strain evidence="4">MSH-3 / Tucson 14011-0111.49</strain>
    </source>
</reference>
<evidence type="ECO:0000313" key="4">
    <source>
        <dbReference type="Proteomes" id="UP000008744"/>
    </source>
</evidence>
<feature type="compositionally biased region" description="Pro residues" evidence="1">
    <location>
        <begin position="63"/>
        <end position="73"/>
    </location>
</feature>
<feature type="region of interest" description="Disordered" evidence="1">
    <location>
        <begin position="115"/>
        <end position="136"/>
    </location>
</feature>
<feature type="compositionally biased region" description="Low complexity" evidence="1">
    <location>
        <begin position="74"/>
        <end position="83"/>
    </location>
</feature>